<protein>
    <submittedName>
        <fullName evidence="2">Uncharacterized protein</fullName>
    </submittedName>
</protein>
<comment type="caution">
    <text evidence="2">The sequence shown here is derived from an EMBL/GenBank/DDBJ whole genome shotgun (WGS) entry which is preliminary data.</text>
</comment>
<dbReference type="EMBL" id="JABWUV010000006">
    <property type="protein sequence ID" value="KAF6349188.1"/>
    <property type="molecule type" value="Genomic_DNA"/>
</dbReference>
<organism evidence="2 3">
    <name type="scientific">Myotis myotis</name>
    <name type="common">Greater mouse-eared bat</name>
    <name type="synonym">Vespertilio myotis</name>
    <dbReference type="NCBI Taxonomy" id="51298"/>
    <lineage>
        <taxon>Eukaryota</taxon>
        <taxon>Metazoa</taxon>
        <taxon>Chordata</taxon>
        <taxon>Craniata</taxon>
        <taxon>Vertebrata</taxon>
        <taxon>Euteleostomi</taxon>
        <taxon>Mammalia</taxon>
        <taxon>Eutheria</taxon>
        <taxon>Laurasiatheria</taxon>
        <taxon>Chiroptera</taxon>
        <taxon>Yangochiroptera</taxon>
        <taxon>Vespertilionidae</taxon>
        <taxon>Myotis</taxon>
    </lineage>
</organism>
<feature type="region of interest" description="Disordered" evidence="1">
    <location>
        <begin position="1"/>
        <end position="23"/>
    </location>
</feature>
<name>A0A7J7XI36_MYOMY</name>
<keyword evidence="3" id="KW-1185">Reference proteome</keyword>
<evidence type="ECO:0000313" key="3">
    <source>
        <dbReference type="Proteomes" id="UP000527355"/>
    </source>
</evidence>
<evidence type="ECO:0000313" key="2">
    <source>
        <dbReference type="EMBL" id="KAF6349188.1"/>
    </source>
</evidence>
<dbReference type="AlphaFoldDB" id="A0A7J7XI36"/>
<evidence type="ECO:0000256" key="1">
    <source>
        <dbReference type="SAM" id="MobiDB-lite"/>
    </source>
</evidence>
<sequence>MGRGGGRQLLSSPSQVAEVRGVGAPSPGVPTWLTHGWQAWCASPLPASCLQEQGWPERERAARIPCHPPTHTQHGQGVTLSVPLPHWGGPPQDQPITSYWQSWSWERSGESRPALLLQAWGIFPQDHPPVGLLEHARHLSAGLGSLFTASHRCGDKSLGE</sequence>
<reference evidence="2 3" key="1">
    <citation type="journal article" date="2020" name="Nature">
        <title>Six reference-quality genomes reveal evolution of bat adaptations.</title>
        <authorList>
            <person name="Jebb D."/>
            <person name="Huang Z."/>
            <person name="Pippel M."/>
            <person name="Hughes G.M."/>
            <person name="Lavrichenko K."/>
            <person name="Devanna P."/>
            <person name="Winkler S."/>
            <person name="Jermiin L.S."/>
            <person name="Skirmuntt E.C."/>
            <person name="Katzourakis A."/>
            <person name="Burkitt-Gray L."/>
            <person name="Ray D.A."/>
            <person name="Sullivan K.A.M."/>
            <person name="Roscito J.G."/>
            <person name="Kirilenko B.M."/>
            <person name="Davalos L.M."/>
            <person name="Corthals A.P."/>
            <person name="Power M.L."/>
            <person name="Jones G."/>
            <person name="Ransome R.D."/>
            <person name="Dechmann D.K.N."/>
            <person name="Locatelli A.G."/>
            <person name="Puechmaille S.J."/>
            <person name="Fedrigo O."/>
            <person name="Jarvis E.D."/>
            <person name="Hiller M."/>
            <person name="Vernes S.C."/>
            <person name="Myers E.W."/>
            <person name="Teeling E.C."/>
        </authorList>
    </citation>
    <scope>NUCLEOTIDE SEQUENCE [LARGE SCALE GENOMIC DNA]</scope>
    <source>
        <strain evidence="2">MMyoMyo1</strain>
        <tissue evidence="2">Flight muscle</tissue>
    </source>
</reference>
<proteinExistence type="predicted"/>
<dbReference type="Proteomes" id="UP000527355">
    <property type="component" value="Unassembled WGS sequence"/>
</dbReference>
<gene>
    <name evidence="2" type="ORF">mMyoMyo1_011744</name>
</gene>
<accession>A0A7J7XI36</accession>